<evidence type="ECO:0000256" key="1">
    <source>
        <dbReference type="SAM" id="Phobius"/>
    </source>
</evidence>
<dbReference type="EMBL" id="JACHNH010000001">
    <property type="protein sequence ID" value="MBB4761957.1"/>
    <property type="molecule type" value="Genomic_DNA"/>
</dbReference>
<comment type="caution">
    <text evidence="2">The sequence shown here is derived from an EMBL/GenBank/DDBJ whole genome shotgun (WGS) entry which is preliminary data.</text>
</comment>
<dbReference type="RefSeq" id="WP_184992712.1">
    <property type="nucleotide sequence ID" value="NZ_BOMK01000002.1"/>
</dbReference>
<keyword evidence="3" id="KW-1185">Reference proteome</keyword>
<evidence type="ECO:0000313" key="2">
    <source>
        <dbReference type="EMBL" id="MBB4761957.1"/>
    </source>
</evidence>
<reference evidence="2 3" key="1">
    <citation type="submission" date="2020-08" db="EMBL/GenBank/DDBJ databases">
        <title>Sequencing the genomes of 1000 actinobacteria strains.</title>
        <authorList>
            <person name="Klenk H.-P."/>
        </authorList>
    </citation>
    <scope>NUCLEOTIDE SEQUENCE [LARGE SCALE GENOMIC DNA]</scope>
    <source>
        <strain evidence="2 3">DSM 43149</strain>
    </source>
</reference>
<dbReference type="Proteomes" id="UP000578112">
    <property type="component" value="Unassembled WGS sequence"/>
</dbReference>
<keyword evidence="1" id="KW-1133">Transmembrane helix</keyword>
<evidence type="ECO:0000313" key="3">
    <source>
        <dbReference type="Proteomes" id="UP000578112"/>
    </source>
</evidence>
<keyword evidence="1" id="KW-0812">Transmembrane</keyword>
<dbReference type="AlphaFoldDB" id="A0A7W7HWA3"/>
<feature type="transmembrane region" description="Helical" evidence="1">
    <location>
        <begin position="111"/>
        <end position="139"/>
    </location>
</feature>
<gene>
    <name evidence="2" type="ORF">BJ971_002513</name>
</gene>
<accession>A0A7W7HWA3</accession>
<sequence length="170" mass="17727">MARFRRRLLVVATAAAVIFALGTVARVALRNGDADRAAVTVAATATAVEGPQRAARDVAERKALPNAAGSDVDPLKLLRGLCPNLGTAAGAQRCLSLLTAVFNTPQCTARLLAATATFSGLLFALGSLACLSILGPALLRLTAIYKCMKIHHDLGFCMSQRQARAPRSDG</sequence>
<protein>
    <submittedName>
        <fullName evidence="2">Uncharacterized protein</fullName>
    </submittedName>
</protein>
<name>A0A7W7HWA3_9ACTN</name>
<keyword evidence="1" id="KW-0472">Membrane</keyword>
<organism evidence="2 3">
    <name type="scientific">Actinoplanes digitatis</name>
    <dbReference type="NCBI Taxonomy" id="1868"/>
    <lineage>
        <taxon>Bacteria</taxon>
        <taxon>Bacillati</taxon>
        <taxon>Actinomycetota</taxon>
        <taxon>Actinomycetes</taxon>
        <taxon>Micromonosporales</taxon>
        <taxon>Micromonosporaceae</taxon>
        <taxon>Actinoplanes</taxon>
    </lineage>
</organism>
<proteinExistence type="predicted"/>